<keyword evidence="2" id="KW-1185">Reference proteome</keyword>
<accession>F4Q5W2</accession>
<evidence type="ECO:0000313" key="2">
    <source>
        <dbReference type="Proteomes" id="UP000007797"/>
    </source>
</evidence>
<proteinExistence type="predicted"/>
<evidence type="ECO:0008006" key="3">
    <source>
        <dbReference type="Google" id="ProtNLM"/>
    </source>
</evidence>
<dbReference type="Proteomes" id="UP000007797">
    <property type="component" value="Unassembled WGS sequence"/>
</dbReference>
<dbReference type="AlphaFoldDB" id="F4Q5W2"/>
<name>F4Q5W2_CACFS</name>
<evidence type="ECO:0000313" key="1">
    <source>
        <dbReference type="EMBL" id="EGG17371.1"/>
    </source>
</evidence>
<dbReference type="GeneID" id="14869952"/>
<dbReference type="InterPro" id="IPR036770">
    <property type="entry name" value="Ankyrin_rpt-contain_sf"/>
</dbReference>
<protein>
    <recommendedName>
        <fullName evidence="3">Ankyrin repeat-containing protein</fullName>
    </recommendedName>
</protein>
<gene>
    <name evidence="1" type="ORF">DFA_08366</name>
</gene>
<reference evidence="2" key="1">
    <citation type="journal article" date="2011" name="Genome Res.">
        <title>Phylogeny-wide analysis of social amoeba genomes highlights ancient origins for complex intercellular communication.</title>
        <authorList>
            <person name="Heidel A.J."/>
            <person name="Lawal H.M."/>
            <person name="Felder M."/>
            <person name="Schilde C."/>
            <person name="Helps N.R."/>
            <person name="Tunggal B."/>
            <person name="Rivero F."/>
            <person name="John U."/>
            <person name="Schleicher M."/>
            <person name="Eichinger L."/>
            <person name="Platzer M."/>
            <person name="Noegel A.A."/>
            <person name="Schaap P."/>
            <person name="Gloeckner G."/>
        </authorList>
    </citation>
    <scope>NUCLEOTIDE SEQUENCE [LARGE SCALE GENOMIC DNA]</scope>
    <source>
        <strain evidence="2">SH3</strain>
    </source>
</reference>
<dbReference type="SUPFAM" id="SSF48403">
    <property type="entry name" value="Ankyrin repeat"/>
    <property type="match status" value="1"/>
</dbReference>
<dbReference type="KEGG" id="dfa:DFA_08366"/>
<dbReference type="Gene3D" id="1.25.40.20">
    <property type="entry name" value="Ankyrin repeat-containing domain"/>
    <property type="match status" value="1"/>
</dbReference>
<sequence>MNQYNNAGITINHLNIVFYKSTIAHRNWFSFTYQQKKMTNNINNNLFLEIINNQYIHFKIKNEINEIHQQLLLADRDDRDYSNLVMFPPRIFKQNLVKENAYPFGMNKDTFYLQQYNEWKDAEKIVYYNHLSMLSDKIDRHEELEFSPKSIELICERVVDFKLFLKIYHSQQSLFTLDNLLYYSCIGGNLDIVKLLLNQSTPCVLSRYQLHTASIIGGHQHILKYLIKTGVINKEIVQEQMDEMYYILLENIVNTKDSIYTIQLLREEYPGLLESHTFYNYLVVVLQDFSLLVDGDTKHLDNKQYKWYRFILTYIHNMVPVQQQIQYIKFIYTHSLSGNMSAPNGHDHSVILPERTTGPSLDEYVESKRLELQDRHPNHIPGNDYLTSLLIQHLYAYHFYNLQGYIHKIATLELQDQQVDVEKVMPLIVEQNTIIFGEPRWEGLQLFHIINLQQTKWIIENRVGNIDDFLIQLTYQLISRTDSNQSLQILKYLFDRYPRFMSGYDHLDGYAGSLEIYHLFGKDKPCHQNGVDFFGALEHHEISTTNNQQETLKLSSRVLNQLSNQQIIQIYLESNNPTYYLSYSIINQRYQLFQLLFNLLPLDHVDNLEPYLNLFNECSHFKSNFFIKLISHVQCQIQETNLEKSFHTIFQSLISDNTRFSNLPIESTRLFIK</sequence>
<dbReference type="RefSeq" id="XP_004355855.1">
    <property type="nucleotide sequence ID" value="XM_004355802.1"/>
</dbReference>
<organism evidence="1 2">
    <name type="scientific">Cavenderia fasciculata</name>
    <name type="common">Slime mold</name>
    <name type="synonym">Dictyostelium fasciculatum</name>
    <dbReference type="NCBI Taxonomy" id="261658"/>
    <lineage>
        <taxon>Eukaryota</taxon>
        <taxon>Amoebozoa</taxon>
        <taxon>Evosea</taxon>
        <taxon>Eumycetozoa</taxon>
        <taxon>Dictyostelia</taxon>
        <taxon>Acytosteliales</taxon>
        <taxon>Cavenderiaceae</taxon>
        <taxon>Cavenderia</taxon>
    </lineage>
</organism>
<dbReference type="EMBL" id="GL883021">
    <property type="protein sequence ID" value="EGG17371.1"/>
    <property type="molecule type" value="Genomic_DNA"/>
</dbReference>